<keyword evidence="2" id="KW-0378">Hydrolase</keyword>
<dbReference type="Proteomes" id="UP000295198">
    <property type="component" value="Unassembled WGS sequence"/>
</dbReference>
<keyword evidence="3" id="KW-1185">Reference proteome</keyword>
<name>A0A4Q4ZDQ6_9ACTN</name>
<dbReference type="RefSeq" id="WP_134716678.1">
    <property type="nucleotide sequence ID" value="NZ_SDKM01000012.1"/>
</dbReference>
<dbReference type="Gene3D" id="3.40.710.10">
    <property type="entry name" value="DD-peptidase/beta-lactamase superfamily"/>
    <property type="match status" value="1"/>
</dbReference>
<dbReference type="SUPFAM" id="SSF56601">
    <property type="entry name" value="beta-lactamase/transpeptidase-like"/>
    <property type="match status" value="1"/>
</dbReference>
<accession>A0A4Q4ZDQ6</accession>
<evidence type="ECO:0000313" key="2">
    <source>
        <dbReference type="EMBL" id="RYP86230.1"/>
    </source>
</evidence>
<dbReference type="InterPro" id="IPR050491">
    <property type="entry name" value="AmpC-like"/>
</dbReference>
<sequence length="469" mass="49671">MAHLDPGHWQDRLDTLAREHAVPGAAFGVLRLGRGDVPDDRLELATGVLHLGTGVTATPDSLFQVGSVTKVWTTTLLMTLVDEGRVDLDVPVREVLPEFRVADATASAGITPRHLLAHTSGFDGDTFVDTGRGDDCLQRYVDGLVVNRQLFPPGAAWSYNNAGFAVAGRIAEHLLGTTWDAALRERVVEPLGLAATVTLPEEVLRFRAALGHVEDDDGRWQPAPVWALPRSCGPAGMIISSVSDQLAFAAAHLRGGILGDGSRAAMTALQVQRVDHAGAEDANAWGLGWALGVWGGTPVHGHNGNTIGQSAYLRLFPDIGLATVLLTNGGAPDLLHQDLLTELLADVGVGAPDTLEPGTGPAPVADQMIGTWEQASARLEVRREGVGLVLRHTDTSPFAEIGPDAVWERPLAPYADSVALVQRPRSTSWSALTHETTPAGLELLHLGWRAHTRVVAPIGQGSSGRDAPP</sequence>
<evidence type="ECO:0000259" key="1">
    <source>
        <dbReference type="Pfam" id="PF00144"/>
    </source>
</evidence>
<dbReference type="PANTHER" id="PTHR46825">
    <property type="entry name" value="D-ALANYL-D-ALANINE-CARBOXYPEPTIDASE/ENDOPEPTIDASE AMPH"/>
    <property type="match status" value="1"/>
</dbReference>
<dbReference type="GO" id="GO:0016787">
    <property type="term" value="F:hydrolase activity"/>
    <property type="evidence" value="ECO:0007669"/>
    <property type="project" value="UniProtKB-KW"/>
</dbReference>
<dbReference type="InterPro" id="IPR001466">
    <property type="entry name" value="Beta-lactam-related"/>
</dbReference>
<dbReference type="EMBL" id="SDKM01000012">
    <property type="protein sequence ID" value="RYP86230.1"/>
    <property type="molecule type" value="Genomic_DNA"/>
</dbReference>
<dbReference type="AlphaFoldDB" id="A0A4Q4ZDQ6"/>
<organism evidence="2 3">
    <name type="scientific">Nocardioides guangzhouensis</name>
    <dbReference type="NCBI Taxonomy" id="2497878"/>
    <lineage>
        <taxon>Bacteria</taxon>
        <taxon>Bacillati</taxon>
        <taxon>Actinomycetota</taxon>
        <taxon>Actinomycetes</taxon>
        <taxon>Propionibacteriales</taxon>
        <taxon>Nocardioidaceae</taxon>
        <taxon>Nocardioides</taxon>
    </lineage>
</organism>
<dbReference type="PANTHER" id="PTHR46825:SF9">
    <property type="entry name" value="BETA-LACTAMASE-RELATED DOMAIN-CONTAINING PROTEIN"/>
    <property type="match status" value="1"/>
</dbReference>
<reference evidence="2 3" key="1">
    <citation type="submission" date="2019-01" db="EMBL/GenBank/DDBJ databases">
        <title>Nocardioides guangzhouensis sp. nov., an actinobacterium isolated from soil.</title>
        <authorList>
            <person name="Fu Y."/>
            <person name="Cai Y."/>
            <person name="Lin Z."/>
            <person name="Chen P."/>
        </authorList>
    </citation>
    <scope>NUCLEOTIDE SEQUENCE [LARGE SCALE GENOMIC DNA]</scope>
    <source>
        <strain evidence="2 3">130</strain>
    </source>
</reference>
<feature type="domain" description="Beta-lactamase-related" evidence="1">
    <location>
        <begin position="12"/>
        <end position="333"/>
    </location>
</feature>
<gene>
    <name evidence="2" type="ORF">EKO23_09745</name>
</gene>
<dbReference type="Pfam" id="PF00144">
    <property type="entry name" value="Beta-lactamase"/>
    <property type="match status" value="1"/>
</dbReference>
<protein>
    <submittedName>
        <fullName evidence="2">Class A beta-lactamase-related serine hydrolase</fullName>
    </submittedName>
</protein>
<dbReference type="InterPro" id="IPR012338">
    <property type="entry name" value="Beta-lactam/transpept-like"/>
</dbReference>
<dbReference type="OrthoDB" id="3325701at2"/>
<evidence type="ECO:0000313" key="3">
    <source>
        <dbReference type="Proteomes" id="UP000295198"/>
    </source>
</evidence>
<proteinExistence type="predicted"/>
<comment type="caution">
    <text evidence="2">The sequence shown here is derived from an EMBL/GenBank/DDBJ whole genome shotgun (WGS) entry which is preliminary data.</text>
</comment>